<name>A0ABQ1EPG2_9BACL</name>
<sequence length="149" mass="16995">MSHLNKRSSFRMHLQIPLSALFKIIGFRNQAADTKQSKIMIKDISAGGLRIHTPLNLPVDLNLLLEFTFLLFHEEMKILGVIKRKMTLSNSLYEYGIAFSIADPLIEQQLIRHLIQLSTRLKQTNLLASCSFCSDEDMADILSAKYELT</sequence>
<proteinExistence type="predicted"/>
<keyword evidence="3" id="KW-1185">Reference proteome</keyword>
<evidence type="ECO:0000259" key="1">
    <source>
        <dbReference type="Pfam" id="PF07238"/>
    </source>
</evidence>
<accession>A0ABQ1EPG2</accession>
<comment type="caution">
    <text evidence="2">The sequence shown here is derived from an EMBL/GenBank/DDBJ whole genome shotgun (WGS) entry which is preliminary data.</text>
</comment>
<dbReference type="Gene3D" id="2.40.10.220">
    <property type="entry name" value="predicted glycosyltransferase like domains"/>
    <property type="match status" value="1"/>
</dbReference>
<reference evidence="3" key="1">
    <citation type="journal article" date="2019" name="Int. J. Syst. Evol. Microbiol.">
        <title>The Global Catalogue of Microorganisms (GCM) 10K type strain sequencing project: providing services to taxonomists for standard genome sequencing and annotation.</title>
        <authorList>
            <consortium name="The Broad Institute Genomics Platform"/>
            <consortium name="The Broad Institute Genome Sequencing Center for Infectious Disease"/>
            <person name="Wu L."/>
            <person name="Ma J."/>
        </authorList>
    </citation>
    <scope>NUCLEOTIDE SEQUENCE [LARGE SCALE GENOMIC DNA]</scope>
    <source>
        <strain evidence="3">CGMCC 1.15043</strain>
    </source>
</reference>
<dbReference type="InterPro" id="IPR009875">
    <property type="entry name" value="PilZ_domain"/>
</dbReference>
<dbReference type="Pfam" id="PF07238">
    <property type="entry name" value="PilZ"/>
    <property type="match status" value="1"/>
</dbReference>
<evidence type="ECO:0000313" key="3">
    <source>
        <dbReference type="Proteomes" id="UP000615455"/>
    </source>
</evidence>
<evidence type="ECO:0000313" key="2">
    <source>
        <dbReference type="EMBL" id="GFZ80855.1"/>
    </source>
</evidence>
<dbReference type="Proteomes" id="UP000615455">
    <property type="component" value="Unassembled WGS sequence"/>
</dbReference>
<organism evidence="2 3">
    <name type="scientific">Paenibacillus marchantiophytorum</name>
    <dbReference type="NCBI Taxonomy" id="1619310"/>
    <lineage>
        <taxon>Bacteria</taxon>
        <taxon>Bacillati</taxon>
        <taxon>Bacillota</taxon>
        <taxon>Bacilli</taxon>
        <taxon>Bacillales</taxon>
        <taxon>Paenibacillaceae</taxon>
        <taxon>Paenibacillus</taxon>
    </lineage>
</organism>
<dbReference type="EMBL" id="BMHE01000012">
    <property type="protein sequence ID" value="GFZ80855.1"/>
    <property type="molecule type" value="Genomic_DNA"/>
</dbReference>
<gene>
    <name evidence="2" type="ORF">GCM10008018_27990</name>
</gene>
<feature type="domain" description="PilZ" evidence="1">
    <location>
        <begin position="6"/>
        <end position="115"/>
    </location>
</feature>
<dbReference type="RefSeq" id="WP_189012475.1">
    <property type="nucleotide sequence ID" value="NZ_BMHE01000012.1"/>
</dbReference>
<protein>
    <recommendedName>
        <fullName evidence="1">PilZ domain-containing protein</fullName>
    </recommendedName>
</protein>